<dbReference type="SUPFAM" id="SSF103481">
    <property type="entry name" value="Multidrug resistance efflux transporter EmrE"/>
    <property type="match status" value="2"/>
</dbReference>
<dbReference type="InterPro" id="IPR000620">
    <property type="entry name" value="EamA_dom"/>
</dbReference>
<evidence type="ECO:0000256" key="1">
    <source>
        <dbReference type="ARBA" id="ARBA00004141"/>
    </source>
</evidence>
<feature type="transmembrane region" description="Helical" evidence="6">
    <location>
        <begin position="60"/>
        <end position="79"/>
    </location>
</feature>
<feature type="transmembrane region" description="Helical" evidence="6">
    <location>
        <begin position="265"/>
        <end position="283"/>
    </location>
</feature>
<comment type="similarity">
    <text evidence="2">Belongs to the EamA transporter family.</text>
</comment>
<dbReference type="OrthoDB" id="1524053at2"/>
<evidence type="ECO:0000313" key="9">
    <source>
        <dbReference type="Proteomes" id="UP000030017"/>
    </source>
</evidence>
<keyword evidence="3 6" id="KW-0812">Transmembrane</keyword>
<organism evidence="8 9">
    <name type="scientific">Lysobacter concretionis Ko07 = DSM 16239</name>
    <dbReference type="NCBI Taxonomy" id="1122185"/>
    <lineage>
        <taxon>Bacteria</taxon>
        <taxon>Pseudomonadati</taxon>
        <taxon>Pseudomonadota</taxon>
        <taxon>Gammaproteobacteria</taxon>
        <taxon>Lysobacterales</taxon>
        <taxon>Lysobacteraceae</taxon>
        <taxon>Novilysobacter</taxon>
    </lineage>
</organism>
<accession>A0A0A0ESF2</accession>
<dbReference type="AlphaFoldDB" id="A0A0A0ESF2"/>
<proteinExistence type="inferred from homology"/>
<evidence type="ECO:0000256" key="3">
    <source>
        <dbReference type="ARBA" id="ARBA00022692"/>
    </source>
</evidence>
<dbReference type="GO" id="GO:0016020">
    <property type="term" value="C:membrane"/>
    <property type="evidence" value="ECO:0007669"/>
    <property type="project" value="UniProtKB-SubCell"/>
</dbReference>
<dbReference type="PANTHER" id="PTHR32322:SF2">
    <property type="entry name" value="EAMA DOMAIN-CONTAINING PROTEIN"/>
    <property type="match status" value="1"/>
</dbReference>
<dbReference type="RefSeq" id="WP_036193323.1">
    <property type="nucleotide sequence ID" value="NZ_AVPS01000004.1"/>
</dbReference>
<feature type="transmembrane region" description="Helical" evidence="6">
    <location>
        <begin position="28"/>
        <end position="48"/>
    </location>
</feature>
<feature type="domain" description="EamA" evidence="7">
    <location>
        <begin position="3"/>
        <end position="131"/>
    </location>
</feature>
<feature type="transmembrane region" description="Helical" evidence="6">
    <location>
        <begin position="174"/>
        <end position="192"/>
    </location>
</feature>
<dbReference type="Pfam" id="PF00892">
    <property type="entry name" value="EamA"/>
    <property type="match status" value="1"/>
</dbReference>
<feature type="transmembrane region" description="Helical" evidence="6">
    <location>
        <begin position="91"/>
        <end position="108"/>
    </location>
</feature>
<protein>
    <submittedName>
        <fullName evidence="8">Membrane protein</fullName>
    </submittedName>
</protein>
<feature type="transmembrane region" description="Helical" evidence="6">
    <location>
        <begin position="144"/>
        <end position="162"/>
    </location>
</feature>
<comment type="subcellular location">
    <subcellularLocation>
        <location evidence="1">Membrane</location>
        <topology evidence="1">Multi-pass membrane protein</topology>
    </subcellularLocation>
</comment>
<feature type="transmembrane region" description="Helical" evidence="6">
    <location>
        <begin position="204"/>
        <end position="225"/>
    </location>
</feature>
<feature type="transmembrane region" description="Helical" evidence="6">
    <location>
        <begin position="115"/>
        <end position="132"/>
    </location>
</feature>
<keyword evidence="4 6" id="KW-1133">Transmembrane helix</keyword>
<evidence type="ECO:0000256" key="2">
    <source>
        <dbReference type="ARBA" id="ARBA00007362"/>
    </source>
</evidence>
<evidence type="ECO:0000256" key="6">
    <source>
        <dbReference type="SAM" id="Phobius"/>
    </source>
</evidence>
<dbReference type="InterPro" id="IPR037185">
    <property type="entry name" value="EmrE-like"/>
</dbReference>
<dbReference type="InterPro" id="IPR050638">
    <property type="entry name" value="AA-Vitamin_Transporters"/>
</dbReference>
<dbReference type="Proteomes" id="UP000030017">
    <property type="component" value="Unassembled WGS sequence"/>
</dbReference>
<comment type="caution">
    <text evidence="8">The sequence shown here is derived from an EMBL/GenBank/DDBJ whole genome shotgun (WGS) entry which is preliminary data.</text>
</comment>
<dbReference type="eggNOG" id="COG0697">
    <property type="taxonomic scope" value="Bacteria"/>
</dbReference>
<sequence length="286" mass="29743">MHLILLSALCSVLVSVLLKLAPRGRLDVAQMVTWNYLAAAVLCALLLRPGLGGLRGGAQWLVLLALAVLLPTLFLVLAAAVRQAGIVRTDVAQRLSLLLSLVAAFTVFGEQAGGIKLAGLALGLIAVAGIVMRPANGGATGPGAWLPLLLVWVGFAVVDVLLKLVAQSGTPSMASLQVAFVLAFVLMLGWQISRHLRGASRFGMTNLGAGLLLGLLNFGNIVFYVRAHQALPDSPAVVFAAMNIGVVVLGTLVGVLAFGEKTSRWNRAAIVLAILAIALIAYAPRP</sequence>
<dbReference type="PANTHER" id="PTHR32322">
    <property type="entry name" value="INNER MEMBRANE TRANSPORTER"/>
    <property type="match status" value="1"/>
</dbReference>
<reference evidence="8 9" key="1">
    <citation type="submission" date="2013-08" db="EMBL/GenBank/DDBJ databases">
        <title>Genome sequencing of Lysobacter.</title>
        <authorList>
            <person name="Zhang S."/>
            <person name="Wang G."/>
        </authorList>
    </citation>
    <scope>NUCLEOTIDE SEQUENCE [LARGE SCALE GENOMIC DNA]</scope>
    <source>
        <strain evidence="8 9">Ko07</strain>
    </source>
</reference>
<evidence type="ECO:0000313" key="8">
    <source>
        <dbReference type="EMBL" id="KGM52102.1"/>
    </source>
</evidence>
<dbReference type="STRING" id="1122185.N792_07150"/>
<name>A0A0A0ESF2_9GAMM</name>
<keyword evidence="9" id="KW-1185">Reference proteome</keyword>
<keyword evidence="5 6" id="KW-0472">Membrane</keyword>
<gene>
    <name evidence="8" type="ORF">N792_07150</name>
</gene>
<evidence type="ECO:0000256" key="5">
    <source>
        <dbReference type="ARBA" id="ARBA00023136"/>
    </source>
</evidence>
<evidence type="ECO:0000259" key="7">
    <source>
        <dbReference type="Pfam" id="PF00892"/>
    </source>
</evidence>
<feature type="transmembrane region" description="Helical" evidence="6">
    <location>
        <begin position="237"/>
        <end position="259"/>
    </location>
</feature>
<evidence type="ECO:0000256" key="4">
    <source>
        <dbReference type="ARBA" id="ARBA00022989"/>
    </source>
</evidence>
<dbReference type="EMBL" id="AVPS01000004">
    <property type="protein sequence ID" value="KGM52102.1"/>
    <property type="molecule type" value="Genomic_DNA"/>
</dbReference>